<protein>
    <submittedName>
        <fullName evidence="2">Uncharacterized protein</fullName>
    </submittedName>
</protein>
<dbReference type="Proteomes" id="UP000078343">
    <property type="component" value="Unassembled WGS sequence"/>
</dbReference>
<evidence type="ECO:0000313" key="2">
    <source>
        <dbReference type="EMBL" id="OAP61256.1"/>
    </source>
</evidence>
<comment type="caution">
    <text evidence="2">The sequence shown here is derived from an EMBL/GenBank/DDBJ whole genome shotgun (WGS) entry which is preliminary data.</text>
</comment>
<keyword evidence="1" id="KW-1133">Transmembrane helix</keyword>
<keyword evidence="1" id="KW-0472">Membrane</keyword>
<evidence type="ECO:0000313" key="3">
    <source>
        <dbReference type="Proteomes" id="UP000078343"/>
    </source>
</evidence>
<organism evidence="2 3">
    <name type="scientific">Fonsecaea erecta</name>
    <dbReference type="NCBI Taxonomy" id="1367422"/>
    <lineage>
        <taxon>Eukaryota</taxon>
        <taxon>Fungi</taxon>
        <taxon>Dikarya</taxon>
        <taxon>Ascomycota</taxon>
        <taxon>Pezizomycotina</taxon>
        <taxon>Eurotiomycetes</taxon>
        <taxon>Chaetothyriomycetidae</taxon>
        <taxon>Chaetothyriales</taxon>
        <taxon>Herpotrichiellaceae</taxon>
        <taxon>Fonsecaea</taxon>
    </lineage>
</organism>
<gene>
    <name evidence="2" type="ORF">AYL99_03457</name>
</gene>
<dbReference type="AlphaFoldDB" id="A0A178ZPF0"/>
<reference evidence="2 3" key="1">
    <citation type="submission" date="2016-04" db="EMBL/GenBank/DDBJ databases">
        <title>Draft genome of Fonsecaea erecta CBS 125763.</title>
        <authorList>
            <person name="Weiss V.A."/>
            <person name="Vicente V.A."/>
            <person name="Raittz R.T."/>
            <person name="Moreno L.F."/>
            <person name="De Souza E.M."/>
            <person name="Pedrosa F.O."/>
            <person name="Steffens M.B."/>
            <person name="Faoro H."/>
            <person name="Tadra-Sfeir M.Z."/>
            <person name="Najafzadeh M.J."/>
            <person name="Felipe M.S."/>
            <person name="Teixeira M."/>
            <person name="Sun J."/>
            <person name="Xi L."/>
            <person name="Gomes R."/>
            <person name="De Azevedo C.M."/>
            <person name="Salgado C.G."/>
            <person name="Da Silva M.B."/>
            <person name="Nascimento M.F."/>
            <person name="Queiroz-Telles F."/>
            <person name="Attili D.S."/>
            <person name="Gorbushina A."/>
        </authorList>
    </citation>
    <scope>NUCLEOTIDE SEQUENCE [LARGE SCALE GENOMIC DNA]</scope>
    <source>
        <strain evidence="2 3">CBS 125763</strain>
    </source>
</reference>
<keyword evidence="1" id="KW-0812">Transmembrane</keyword>
<accession>A0A178ZPF0</accession>
<dbReference type="RefSeq" id="XP_018694623.1">
    <property type="nucleotide sequence ID" value="XM_018834973.1"/>
</dbReference>
<sequence length="95" mass="10376">MVIHRVAVISNLQAFEAFGGVLAITITSAFLRLLTINELRKRIGTDPASEEMFRHFLEDVVHLGSVPSDTRPAMQAVYGVAARRCCSALHASPLL</sequence>
<dbReference type="EMBL" id="LVYI01000003">
    <property type="protein sequence ID" value="OAP61256.1"/>
    <property type="molecule type" value="Genomic_DNA"/>
</dbReference>
<feature type="transmembrane region" description="Helical" evidence="1">
    <location>
        <begin position="12"/>
        <end position="34"/>
    </location>
</feature>
<name>A0A178ZPF0_9EURO</name>
<dbReference type="GeneID" id="30007627"/>
<keyword evidence="3" id="KW-1185">Reference proteome</keyword>
<evidence type="ECO:0000256" key="1">
    <source>
        <dbReference type="SAM" id="Phobius"/>
    </source>
</evidence>
<proteinExistence type="predicted"/>
<dbReference type="OrthoDB" id="4160275at2759"/>